<dbReference type="SUPFAM" id="SSF57667">
    <property type="entry name" value="beta-beta-alpha zinc fingers"/>
    <property type="match status" value="1"/>
</dbReference>
<evidence type="ECO:0000256" key="1">
    <source>
        <dbReference type="PROSITE-ProRule" id="PRU00042"/>
    </source>
</evidence>
<feature type="domain" description="C2H2-type" evidence="3">
    <location>
        <begin position="57"/>
        <end position="84"/>
    </location>
</feature>
<keyword evidence="6" id="KW-1185">Reference proteome</keyword>
<keyword evidence="1" id="KW-0479">Metal-binding</keyword>
<keyword evidence="1" id="KW-0862">Zinc</keyword>
<dbReference type="EMBL" id="CM000880">
    <property type="protein sequence ID" value="KQK23859.1"/>
    <property type="molecule type" value="Genomic_DNA"/>
</dbReference>
<evidence type="ECO:0000313" key="4">
    <source>
        <dbReference type="EMBL" id="KQK23859.1"/>
    </source>
</evidence>
<dbReference type="EnsemblPlants" id="KQK23859">
    <property type="protein sequence ID" value="KQK23859"/>
    <property type="gene ID" value="BRADI_1g76570v3"/>
</dbReference>
<dbReference type="Gramene" id="KQK23859">
    <property type="protein sequence ID" value="KQK23859"/>
    <property type="gene ID" value="BRADI_1g76570v3"/>
</dbReference>
<evidence type="ECO:0000313" key="5">
    <source>
        <dbReference type="EnsemblPlants" id="KQK23859"/>
    </source>
</evidence>
<protein>
    <recommendedName>
        <fullName evidence="3">C2H2-type domain-containing protein</fullName>
    </recommendedName>
</protein>
<dbReference type="PROSITE" id="PS50157">
    <property type="entry name" value="ZINC_FINGER_C2H2_2"/>
    <property type="match status" value="1"/>
</dbReference>
<accession>I1HA72</accession>
<reference evidence="5" key="3">
    <citation type="submission" date="2018-08" db="UniProtKB">
        <authorList>
            <consortium name="EnsemblPlants"/>
        </authorList>
    </citation>
    <scope>IDENTIFICATION</scope>
    <source>
        <strain evidence="5">cv. Bd21</strain>
    </source>
</reference>
<dbReference type="AlphaFoldDB" id="I1HA72"/>
<proteinExistence type="predicted"/>
<reference evidence="4 5" key="1">
    <citation type="journal article" date="2010" name="Nature">
        <title>Genome sequencing and analysis of the model grass Brachypodium distachyon.</title>
        <authorList>
            <consortium name="International Brachypodium Initiative"/>
        </authorList>
    </citation>
    <scope>NUCLEOTIDE SEQUENCE [LARGE SCALE GENOMIC DNA]</scope>
    <source>
        <strain evidence="4 5">Bd21</strain>
    </source>
</reference>
<dbReference type="RefSeq" id="XP_010229266.1">
    <property type="nucleotide sequence ID" value="XM_010230964.3"/>
</dbReference>
<dbReference type="InterPro" id="IPR013087">
    <property type="entry name" value="Znf_C2H2_type"/>
</dbReference>
<dbReference type="PANTHER" id="PTHR45730">
    <property type="entry name" value="ZINC FINGER PROTEIN JAGGED"/>
    <property type="match status" value="1"/>
</dbReference>
<dbReference type="InterPro" id="IPR036236">
    <property type="entry name" value="Znf_C2H2_sf"/>
</dbReference>
<feature type="region of interest" description="Disordered" evidence="2">
    <location>
        <begin position="108"/>
        <end position="143"/>
    </location>
</feature>
<gene>
    <name evidence="5" type="primary">LOC104581891</name>
    <name evidence="4" type="ORF">BRADI_1g76570v3</name>
</gene>
<sequence>MEEAKRKAPRVFGHAQAAAELSLSLAPAGSIVQAAAAAVGAPTAARVGGGEERRRLFQCLFCDRTFLKSQALGGHQNAHRWKDRAGGRFRDPYGEEEEPGYYCHGHHEQPGFVHDTSTPRGLEVMGGGHADVERSWPRASGDGGEKLDLQLRL</sequence>
<dbReference type="HOGENOM" id="CLU_084324_4_0_1"/>
<dbReference type="Proteomes" id="UP000008810">
    <property type="component" value="Chromosome 1"/>
</dbReference>
<keyword evidence="1" id="KW-0863">Zinc-finger</keyword>
<evidence type="ECO:0000256" key="2">
    <source>
        <dbReference type="SAM" id="MobiDB-lite"/>
    </source>
</evidence>
<dbReference type="PROSITE" id="PS00028">
    <property type="entry name" value="ZINC_FINGER_C2H2_1"/>
    <property type="match status" value="1"/>
</dbReference>
<organism evidence="4">
    <name type="scientific">Brachypodium distachyon</name>
    <name type="common">Purple false brome</name>
    <name type="synonym">Trachynia distachya</name>
    <dbReference type="NCBI Taxonomy" id="15368"/>
    <lineage>
        <taxon>Eukaryota</taxon>
        <taxon>Viridiplantae</taxon>
        <taxon>Streptophyta</taxon>
        <taxon>Embryophyta</taxon>
        <taxon>Tracheophyta</taxon>
        <taxon>Spermatophyta</taxon>
        <taxon>Magnoliopsida</taxon>
        <taxon>Liliopsida</taxon>
        <taxon>Poales</taxon>
        <taxon>Poaceae</taxon>
        <taxon>BOP clade</taxon>
        <taxon>Pooideae</taxon>
        <taxon>Stipodae</taxon>
        <taxon>Brachypodieae</taxon>
        <taxon>Brachypodium</taxon>
    </lineage>
</organism>
<dbReference type="GO" id="GO:0008270">
    <property type="term" value="F:zinc ion binding"/>
    <property type="evidence" value="ECO:0007669"/>
    <property type="project" value="UniProtKB-KW"/>
</dbReference>
<dbReference type="KEGG" id="bdi:104581891"/>
<evidence type="ECO:0000313" key="6">
    <source>
        <dbReference type="Proteomes" id="UP000008810"/>
    </source>
</evidence>
<evidence type="ECO:0000259" key="3">
    <source>
        <dbReference type="PROSITE" id="PS50157"/>
    </source>
</evidence>
<dbReference type="PANTHER" id="PTHR45730:SF108">
    <property type="entry name" value="PROTEIN LATE FLOWERING"/>
    <property type="match status" value="1"/>
</dbReference>
<name>I1HA72_BRADI</name>
<dbReference type="GeneID" id="104581891"/>
<dbReference type="InterPro" id="IPR045320">
    <property type="entry name" value="JAGGED/SL1-like"/>
</dbReference>
<dbReference type="GO" id="GO:0003700">
    <property type="term" value="F:DNA-binding transcription factor activity"/>
    <property type="evidence" value="ECO:0007669"/>
    <property type="project" value="InterPro"/>
</dbReference>
<reference evidence="4" key="2">
    <citation type="submission" date="2017-06" db="EMBL/GenBank/DDBJ databases">
        <title>WGS assembly of Brachypodium distachyon.</title>
        <authorList>
            <consortium name="The International Brachypodium Initiative"/>
            <person name="Lucas S."/>
            <person name="Harmon-Smith M."/>
            <person name="Lail K."/>
            <person name="Tice H."/>
            <person name="Grimwood J."/>
            <person name="Bruce D."/>
            <person name="Barry K."/>
            <person name="Shu S."/>
            <person name="Lindquist E."/>
            <person name="Wang M."/>
            <person name="Pitluck S."/>
            <person name="Vogel J.P."/>
            <person name="Garvin D.F."/>
            <person name="Mockler T.C."/>
            <person name="Schmutz J."/>
            <person name="Rokhsar D."/>
            <person name="Bevan M.W."/>
        </authorList>
    </citation>
    <scope>NUCLEOTIDE SEQUENCE</scope>
    <source>
        <strain evidence="4">Bd21</strain>
    </source>
</reference>